<dbReference type="GO" id="GO:0015297">
    <property type="term" value="F:antiporter activity"/>
    <property type="evidence" value="ECO:0007669"/>
    <property type="project" value="InterPro"/>
</dbReference>
<dbReference type="PANTHER" id="PTHR43823:SF3">
    <property type="entry name" value="MULTIDRUG EXPORT PROTEIN MEPA"/>
    <property type="match status" value="1"/>
</dbReference>
<dbReference type="EMBL" id="CYZX01000025">
    <property type="protein sequence ID" value="CUP07313.1"/>
    <property type="molecule type" value="Genomic_DNA"/>
</dbReference>
<dbReference type="AlphaFoldDB" id="A0A174K574"/>
<dbReference type="CDD" id="cd13143">
    <property type="entry name" value="MATE_MepA_like"/>
    <property type="match status" value="1"/>
</dbReference>
<dbReference type="GO" id="GO:0046677">
    <property type="term" value="P:response to antibiotic"/>
    <property type="evidence" value="ECO:0007669"/>
    <property type="project" value="UniProtKB-KW"/>
</dbReference>
<dbReference type="InterPro" id="IPR045070">
    <property type="entry name" value="MATE_MepA-like"/>
</dbReference>
<evidence type="ECO:0000256" key="6">
    <source>
        <dbReference type="ARBA" id="ARBA00022692"/>
    </source>
</evidence>
<keyword evidence="6 10" id="KW-0812">Transmembrane</keyword>
<evidence type="ECO:0000256" key="7">
    <source>
        <dbReference type="ARBA" id="ARBA00022989"/>
    </source>
</evidence>
<keyword evidence="4" id="KW-0813">Transport</keyword>
<feature type="transmembrane region" description="Helical" evidence="10">
    <location>
        <begin position="198"/>
        <end position="219"/>
    </location>
</feature>
<evidence type="ECO:0000256" key="4">
    <source>
        <dbReference type="ARBA" id="ARBA00022448"/>
    </source>
</evidence>
<feature type="transmembrane region" description="Helical" evidence="10">
    <location>
        <begin position="371"/>
        <end position="392"/>
    </location>
</feature>
<sequence>MKKSEESKFLGEEKISKLLLKFSVPCILSLLISSLYNIVDQIFIGNSEMGYLGNASTTIVFPITIIAVAFAWCFGDGAAAYLSICQGKKDTKDVHKSIGNSITATFVISLIFVAIGFMFKDEILFAFGASSASIGLAREYFVIILAAIPIYMLMNMMNAIIRADGSPAYSMASMLVGAIINIILDPIFIFVFKWGIKGAAYATIIGQIISFIISASYFFKTKTFKLKLESFKMNFCIFSNVIKLGASTFITQMSIVIISLVCNIMLVKYGSVSKYGQDIPIAVIGIAMKVFTIVINIVVGIVLGGQPILGYNYGAKKYNRVKEAYKIIFISTLIVGIIATLIFELCPQVIIGMFGAESELYNEFAKMTFRIFLSLVTFTCTIKMTSIFFQAVGQPAKAAIISLTRDIVCFVPLVILLPIKMEITGILWAAPIADGIGMIISMIFVTLFLKSLDKNIDKKQLDYKEVV</sequence>
<reference evidence="11 12" key="1">
    <citation type="submission" date="2015-09" db="EMBL/GenBank/DDBJ databases">
        <authorList>
            <consortium name="Pathogen Informatics"/>
        </authorList>
    </citation>
    <scope>NUCLEOTIDE SEQUENCE [LARGE SCALE GENOMIC DNA]</scope>
    <source>
        <strain evidence="11 12">2789STDY5834856</strain>
    </source>
</reference>
<evidence type="ECO:0000256" key="5">
    <source>
        <dbReference type="ARBA" id="ARBA00022475"/>
    </source>
</evidence>
<dbReference type="GO" id="GO:0005886">
    <property type="term" value="C:plasma membrane"/>
    <property type="evidence" value="ECO:0007669"/>
    <property type="project" value="UniProtKB-SubCell"/>
</dbReference>
<feature type="transmembrane region" description="Helical" evidence="10">
    <location>
        <begin position="324"/>
        <end position="351"/>
    </location>
</feature>
<keyword evidence="5" id="KW-1003">Cell membrane</keyword>
<dbReference type="NCBIfam" id="TIGR00797">
    <property type="entry name" value="matE"/>
    <property type="match status" value="1"/>
</dbReference>
<evidence type="ECO:0000256" key="8">
    <source>
        <dbReference type="ARBA" id="ARBA00023136"/>
    </source>
</evidence>
<gene>
    <name evidence="11" type="primary">mepA_17</name>
    <name evidence="11" type="ORF">ERS852471_02933</name>
</gene>
<evidence type="ECO:0000256" key="1">
    <source>
        <dbReference type="ARBA" id="ARBA00004651"/>
    </source>
</evidence>
<evidence type="ECO:0000256" key="9">
    <source>
        <dbReference type="ARBA" id="ARBA00023251"/>
    </source>
</evidence>
<feature type="transmembrane region" description="Helical" evidence="10">
    <location>
        <begin position="102"/>
        <end position="120"/>
    </location>
</feature>
<evidence type="ECO:0000256" key="3">
    <source>
        <dbReference type="ARBA" id="ARBA00022106"/>
    </source>
</evidence>
<protein>
    <recommendedName>
        <fullName evidence="3">Multidrug export protein MepA</fullName>
    </recommendedName>
</protein>
<dbReference type="RefSeq" id="WP_055267813.1">
    <property type="nucleotide sequence ID" value="NZ_CABIXQ010000025.1"/>
</dbReference>
<comment type="similarity">
    <text evidence="2">Belongs to the multi antimicrobial extrusion (MATE) (TC 2.A.66.1) family. MepA subfamily.</text>
</comment>
<dbReference type="InterPro" id="IPR048279">
    <property type="entry name" value="MdtK-like"/>
</dbReference>
<dbReference type="Pfam" id="PF01554">
    <property type="entry name" value="MatE"/>
    <property type="match status" value="2"/>
</dbReference>
<feature type="transmembrane region" description="Helical" evidence="10">
    <location>
        <begin position="20"/>
        <end position="39"/>
    </location>
</feature>
<dbReference type="InterPro" id="IPR002528">
    <property type="entry name" value="MATE_fam"/>
</dbReference>
<feature type="transmembrane region" description="Helical" evidence="10">
    <location>
        <begin position="240"/>
        <end position="267"/>
    </location>
</feature>
<comment type="subcellular location">
    <subcellularLocation>
        <location evidence="1">Cell membrane</location>
        <topology evidence="1">Multi-pass membrane protein</topology>
    </subcellularLocation>
</comment>
<feature type="transmembrane region" description="Helical" evidence="10">
    <location>
        <begin position="140"/>
        <end position="161"/>
    </location>
</feature>
<feature type="transmembrane region" description="Helical" evidence="10">
    <location>
        <begin position="59"/>
        <end position="82"/>
    </location>
</feature>
<evidence type="ECO:0000256" key="10">
    <source>
        <dbReference type="SAM" id="Phobius"/>
    </source>
</evidence>
<keyword evidence="9" id="KW-0046">Antibiotic resistance</keyword>
<keyword evidence="7 10" id="KW-1133">Transmembrane helix</keyword>
<dbReference type="Proteomes" id="UP000095594">
    <property type="component" value="Unassembled WGS sequence"/>
</dbReference>
<dbReference type="GO" id="GO:0042910">
    <property type="term" value="F:xenobiotic transmembrane transporter activity"/>
    <property type="evidence" value="ECO:0007669"/>
    <property type="project" value="InterPro"/>
</dbReference>
<evidence type="ECO:0000256" key="2">
    <source>
        <dbReference type="ARBA" id="ARBA00008417"/>
    </source>
</evidence>
<evidence type="ECO:0000313" key="12">
    <source>
        <dbReference type="Proteomes" id="UP000095594"/>
    </source>
</evidence>
<feature type="transmembrane region" description="Helical" evidence="10">
    <location>
        <begin position="279"/>
        <end position="303"/>
    </location>
</feature>
<feature type="transmembrane region" description="Helical" evidence="10">
    <location>
        <begin position="399"/>
        <end position="419"/>
    </location>
</feature>
<keyword evidence="8 10" id="KW-0472">Membrane</keyword>
<feature type="transmembrane region" description="Helical" evidence="10">
    <location>
        <begin position="425"/>
        <end position="449"/>
    </location>
</feature>
<name>A0A174K574_9CLOT</name>
<proteinExistence type="inferred from homology"/>
<accession>A0A174K574</accession>
<dbReference type="OrthoDB" id="9811110at2"/>
<dbReference type="PANTHER" id="PTHR43823">
    <property type="entry name" value="SPORULATION PROTEIN YKVU"/>
    <property type="match status" value="1"/>
</dbReference>
<feature type="transmembrane region" description="Helical" evidence="10">
    <location>
        <begin position="168"/>
        <end position="192"/>
    </location>
</feature>
<dbReference type="PIRSF" id="PIRSF006603">
    <property type="entry name" value="DinF"/>
    <property type="match status" value="1"/>
</dbReference>
<evidence type="ECO:0000313" key="11">
    <source>
        <dbReference type="EMBL" id="CUP07313.1"/>
    </source>
</evidence>
<dbReference type="InterPro" id="IPR051327">
    <property type="entry name" value="MATE_MepA_subfamily"/>
</dbReference>
<organism evidence="11 12">
    <name type="scientific">Clostridium disporicum</name>
    <dbReference type="NCBI Taxonomy" id="84024"/>
    <lineage>
        <taxon>Bacteria</taxon>
        <taxon>Bacillati</taxon>
        <taxon>Bacillota</taxon>
        <taxon>Clostridia</taxon>
        <taxon>Eubacteriales</taxon>
        <taxon>Clostridiaceae</taxon>
        <taxon>Clostridium</taxon>
    </lineage>
</organism>